<evidence type="ECO:0000256" key="1">
    <source>
        <dbReference type="SAM" id="MobiDB-lite"/>
    </source>
</evidence>
<accession>A0ABQ3SB87</accession>
<organism evidence="3 4">
    <name type="scientific">Streptomyces asoensis</name>
    <dbReference type="NCBI Taxonomy" id="249586"/>
    <lineage>
        <taxon>Bacteria</taxon>
        <taxon>Bacillati</taxon>
        <taxon>Actinomycetota</taxon>
        <taxon>Actinomycetes</taxon>
        <taxon>Kitasatosporales</taxon>
        <taxon>Streptomycetaceae</taxon>
        <taxon>Streptomyces</taxon>
    </lineage>
</organism>
<proteinExistence type="predicted"/>
<keyword evidence="3" id="KW-0378">Hydrolase</keyword>
<feature type="domain" description="Putative endonuclease Z1" evidence="2">
    <location>
        <begin position="452"/>
        <end position="683"/>
    </location>
</feature>
<dbReference type="Pfam" id="PF10593">
    <property type="entry name" value="Z1"/>
    <property type="match status" value="1"/>
</dbReference>
<dbReference type="EMBL" id="BNEB01000005">
    <property type="protein sequence ID" value="GHI65383.1"/>
    <property type="molecule type" value="Genomic_DNA"/>
</dbReference>
<dbReference type="InterPro" id="IPR018310">
    <property type="entry name" value="Put_endonuclease_Z1-dom"/>
</dbReference>
<dbReference type="Proteomes" id="UP000649259">
    <property type="component" value="Unassembled WGS sequence"/>
</dbReference>
<gene>
    <name evidence="3" type="ORF">Saso_70330</name>
</gene>
<keyword evidence="3" id="KW-0540">Nuclease</keyword>
<keyword evidence="4" id="KW-1185">Reference proteome</keyword>
<dbReference type="GO" id="GO:0004519">
    <property type="term" value="F:endonuclease activity"/>
    <property type="evidence" value="ECO:0007669"/>
    <property type="project" value="UniProtKB-KW"/>
</dbReference>
<evidence type="ECO:0000259" key="2">
    <source>
        <dbReference type="Pfam" id="PF10593"/>
    </source>
</evidence>
<reference evidence="4" key="1">
    <citation type="submission" date="2023-07" db="EMBL/GenBank/DDBJ databases">
        <title>Whole genome shotgun sequence of Streptomyces cacaoi subsp. asoensis NBRC 13813.</title>
        <authorList>
            <person name="Komaki H."/>
            <person name="Tamura T."/>
        </authorList>
    </citation>
    <scope>NUCLEOTIDE SEQUENCE [LARGE SCALE GENOMIC DNA]</scope>
    <source>
        <strain evidence="4">NBRC 13813</strain>
    </source>
</reference>
<keyword evidence="3" id="KW-0255">Endonuclease</keyword>
<sequence>MDSGTSDRTGGAYPPIPVQQVTYLQGEEFVDPAVSKDLSFALKVAIQFLPEDRQATSDEVTKAVETAKMVAGLNGVRVEAADLRKLVESRTTIFQESSAGLSDSENHVRWLPDAKNDRSWAFWTRYERFLKHSRGMPLQVVNSIDRTTDEVLGELEDPHRPGSWRRMGLVIGQVQSGKTGQFIGLAAKAADAGYRLIVVFAGVLNDLRAQTQLRVDEGLLGFDTQYQLRSDQEGADRYIGVGAMAGEPRLHVASLTNSTEKGDFDRKTASKANLPIGNFPVVLVVKKHPKIIDYLRTWVTEVHGVEDPKTGRKIVQDIPLFVIDDEADNASVNTASDGADPTSINAAIRKLLTSFDKSSYVGYTATPYANIYIDPDAEHDSLGGDLFPESFIRTLRAPSNYLGPERLFGLRAYAEEEDIDPLPLVHHVDDTENWVPEKHKSGFTVTAELPDSLRRAIHSFVLTCAARRARGQVDVHNSMLVHVTRFTKVQGQVRDQIDDYVRLLRNGLRDRYGDASRAHMNELRLMWEEDFEPTTAFFTADEAERLSWEQTAAEILPAIQKLEVKAINGVAKDVLDYYSNRHTGMYVIAVGGQKLSRGLTLEGLSVSYYLRFAKTYDTLLQMGRWFGYRPGYEDLCRLHTTPQLVAAYEEITAATDELRRDIEEMAAIGFTPREFGLKVRTSSLGLSITAANKMRQGTRVRLSFSGELAETTIFPLTNGYPKHNFDSLQTFVGMLLAHTAPEVDPKTGSLVWSNIPAELVASGFFDPYKSAPEANRIRPDAISAYIQQCAKAGELGRWTVRIVSRGGADMSVDLAEYTLGAVTRAASKTARPDSTKHTIKRILNPKDESLDLDPEQYEAAWEATKKAAEGRKNRNGGPLAPTLPTGEPLRWQRRPDQAHLLIYLMEPPEANPEVPLIGFAASFPFSKAHTATEYVVNAPWWKDDSDDLSDDDGAEDA</sequence>
<feature type="region of interest" description="Disordered" evidence="1">
    <location>
        <begin position="865"/>
        <end position="890"/>
    </location>
</feature>
<evidence type="ECO:0000313" key="3">
    <source>
        <dbReference type="EMBL" id="GHI65383.1"/>
    </source>
</evidence>
<evidence type="ECO:0000313" key="4">
    <source>
        <dbReference type="Proteomes" id="UP000649259"/>
    </source>
</evidence>
<name>A0ABQ3SB87_9ACTN</name>
<comment type="caution">
    <text evidence="3">The sequence shown here is derived from an EMBL/GenBank/DDBJ whole genome shotgun (WGS) entry which is preliminary data.</text>
</comment>
<protein>
    <submittedName>
        <fullName evidence="3">Endonuclease</fullName>
    </submittedName>
</protein>